<dbReference type="Pfam" id="PF00300">
    <property type="entry name" value="His_Phos_1"/>
    <property type="match status" value="1"/>
</dbReference>
<evidence type="ECO:0000313" key="4">
    <source>
        <dbReference type="Proteomes" id="UP000561066"/>
    </source>
</evidence>
<dbReference type="GO" id="GO:0005737">
    <property type="term" value="C:cytoplasm"/>
    <property type="evidence" value="ECO:0007669"/>
    <property type="project" value="TreeGrafter"/>
</dbReference>
<dbReference type="SUPFAM" id="SSF53254">
    <property type="entry name" value="Phosphoglycerate mutase-like"/>
    <property type="match status" value="1"/>
</dbReference>
<dbReference type="CDD" id="cd07067">
    <property type="entry name" value="HP_PGM_like"/>
    <property type="match status" value="1"/>
</dbReference>
<feature type="binding site" evidence="2">
    <location>
        <begin position="13"/>
        <end position="20"/>
    </location>
    <ligand>
        <name>substrate</name>
    </ligand>
</feature>
<comment type="caution">
    <text evidence="3">The sequence shown here is derived from an EMBL/GenBank/DDBJ whole genome shotgun (WGS) entry which is preliminary data.</text>
</comment>
<organism evidence="3 4">
    <name type="scientific">Gluconacetobacter johannae</name>
    <dbReference type="NCBI Taxonomy" id="112140"/>
    <lineage>
        <taxon>Bacteria</taxon>
        <taxon>Pseudomonadati</taxon>
        <taxon>Pseudomonadota</taxon>
        <taxon>Alphaproteobacteria</taxon>
        <taxon>Acetobacterales</taxon>
        <taxon>Acetobacteraceae</taxon>
        <taxon>Gluconacetobacter</taxon>
    </lineage>
</organism>
<dbReference type="EMBL" id="JABEQH010000030">
    <property type="protein sequence ID" value="MBB2177471.1"/>
    <property type="molecule type" value="Genomic_DNA"/>
</dbReference>
<feature type="binding site" evidence="2">
    <location>
        <position position="68"/>
    </location>
    <ligand>
        <name>substrate</name>
    </ligand>
</feature>
<accession>A0A7W4JA73</accession>
<dbReference type="InterPro" id="IPR029033">
    <property type="entry name" value="His_PPase_superfam"/>
</dbReference>
<dbReference type="AlphaFoldDB" id="A0A7W4JA73"/>
<dbReference type="InterPro" id="IPR013078">
    <property type="entry name" value="His_Pase_superF_clade-1"/>
</dbReference>
<sequence length="202" mass="21699">MTDLIARPYWYLRHGETDWNAEGRSQGRSDIPLNARGIAQAEAAGALLSRHEDDHMPVARIVSSPLVRALRTAQIVAGAMAAPGDAPLPVAVDDGLQEVCFGEQEGQPMGHWYDSWIAGEYTPKGAEPFAELRARAVAAVNRALDGHGVVLIVCHGAMFRALRAAMGLPPNVRLPNAVPLWVAPRAEELNGSRTDWGLSPLG</sequence>
<name>A0A7W4JA73_9PROT</name>
<protein>
    <submittedName>
        <fullName evidence="3">Histidine phosphatase family protein</fullName>
    </submittedName>
</protein>
<dbReference type="InterPro" id="IPR050275">
    <property type="entry name" value="PGM_Phosphatase"/>
</dbReference>
<dbReference type="Proteomes" id="UP000561066">
    <property type="component" value="Unassembled WGS sequence"/>
</dbReference>
<dbReference type="PANTHER" id="PTHR48100:SF59">
    <property type="entry name" value="ADENOSYLCOBALAMIN_ALPHA-RIBAZOLE PHOSPHATASE"/>
    <property type="match status" value="1"/>
</dbReference>
<evidence type="ECO:0000256" key="2">
    <source>
        <dbReference type="PIRSR" id="PIRSR613078-2"/>
    </source>
</evidence>
<evidence type="ECO:0000256" key="1">
    <source>
        <dbReference type="PIRSR" id="PIRSR613078-1"/>
    </source>
</evidence>
<gene>
    <name evidence="3" type="ORF">HLH21_16325</name>
</gene>
<proteinExistence type="predicted"/>
<keyword evidence="4" id="KW-1185">Reference proteome</keyword>
<dbReference type="PANTHER" id="PTHR48100">
    <property type="entry name" value="BROAD-SPECIFICITY PHOSPHATASE YOR283W-RELATED"/>
    <property type="match status" value="1"/>
</dbReference>
<feature type="active site" description="Proton donor/acceptor" evidence="1">
    <location>
        <position position="98"/>
    </location>
</feature>
<evidence type="ECO:0000313" key="3">
    <source>
        <dbReference type="EMBL" id="MBB2177471.1"/>
    </source>
</evidence>
<dbReference type="SMART" id="SM00855">
    <property type="entry name" value="PGAM"/>
    <property type="match status" value="1"/>
</dbReference>
<reference evidence="3 4" key="1">
    <citation type="submission" date="2020-04" db="EMBL/GenBank/DDBJ databases">
        <title>Description of novel Gluconacetobacter.</title>
        <authorList>
            <person name="Sombolestani A."/>
        </authorList>
    </citation>
    <scope>NUCLEOTIDE SEQUENCE [LARGE SCALE GENOMIC DNA]</scope>
    <source>
        <strain evidence="3 4">LMG 21312</strain>
    </source>
</reference>
<dbReference type="GO" id="GO:0016791">
    <property type="term" value="F:phosphatase activity"/>
    <property type="evidence" value="ECO:0007669"/>
    <property type="project" value="TreeGrafter"/>
</dbReference>
<dbReference type="RefSeq" id="WP_182944807.1">
    <property type="nucleotide sequence ID" value="NZ_JABEQH010000030.1"/>
</dbReference>
<feature type="active site" description="Tele-phosphohistidine intermediate" evidence="1">
    <location>
        <position position="14"/>
    </location>
</feature>
<dbReference type="Gene3D" id="3.40.50.1240">
    <property type="entry name" value="Phosphoglycerate mutase-like"/>
    <property type="match status" value="1"/>
</dbReference>